<organism evidence="8 9">
    <name type="scientific">Linnemannia schmuckeri</name>
    <dbReference type="NCBI Taxonomy" id="64567"/>
    <lineage>
        <taxon>Eukaryota</taxon>
        <taxon>Fungi</taxon>
        <taxon>Fungi incertae sedis</taxon>
        <taxon>Mucoromycota</taxon>
        <taxon>Mortierellomycotina</taxon>
        <taxon>Mortierellomycetes</taxon>
        <taxon>Mortierellales</taxon>
        <taxon>Mortierellaceae</taxon>
        <taxon>Linnemannia</taxon>
    </lineage>
</organism>
<feature type="domain" description="Cupin type-1" evidence="7">
    <location>
        <begin position="71"/>
        <end position="235"/>
    </location>
</feature>
<proteinExistence type="inferred from homology"/>
<dbReference type="EMBL" id="JAAAUQ010001526">
    <property type="protein sequence ID" value="KAF9137805.1"/>
    <property type="molecule type" value="Genomic_DNA"/>
</dbReference>
<dbReference type="AlphaFoldDB" id="A0A9P5RNV5"/>
<dbReference type="CDD" id="cd02241">
    <property type="entry name" value="cupin_OxOx"/>
    <property type="match status" value="1"/>
</dbReference>
<keyword evidence="5" id="KW-0464">Manganese</keyword>
<keyword evidence="3" id="KW-0964">Secreted</keyword>
<dbReference type="Proteomes" id="UP000748756">
    <property type="component" value="Unassembled WGS sequence"/>
</dbReference>
<feature type="chain" id="PRO_5040503278" description="Cupin type-1 domain-containing protein" evidence="6">
    <location>
        <begin position="20"/>
        <end position="345"/>
    </location>
</feature>
<dbReference type="Pfam" id="PF00190">
    <property type="entry name" value="Cupin_1"/>
    <property type="match status" value="1"/>
</dbReference>
<dbReference type="SUPFAM" id="SSF51182">
    <property type="entry name" value="RmlC-like cupins"/>
    <property type="match status" value="1"/>
</dbReference>
<evidence type="ECO:0000256" key="5">
    <source>
        <dbReference type="ARBA" id="ARBA00023211"/>
    </source>
</evidence>
<reference evidence="8" key="1">
    <citation type="journal article" date="2020" name="Fungal Divers.">
        <title>Resolving the Mortierellaceae phylogeny through synthesis of multi-gene phylogenetics and phylogenomics.</title>
        <authorList>
            <person name="Vandepol N."/>
            <person name="Liber J."/>
            <person name="Desiro A."/>
            <person name="Na H."/>
            <person name="Kennedy M."/>
            <person name="Barry K."/>
            <person name="Grigoriev I.V."/>
            <person name="Miller A.N."/>
            <person name="O'Donnell K."/>
            <person name="Stajich J.E."/>
            <person name="Bonito G."/>
        </authorList>
    </citation>
    <scope>NUCLEOTIDE SEQUENCE</scope>
    <source>
        <strain evidence="8">NRRL 6426</strain>
    </source>
</reference>
<dbReference type="GO" id="GO:0030145">
    <property type="term" value="F:manganese ion binding"/>
    <property type="evidence" value="ECO:0007669"/>
    <property type="project" value="InterPro"/>
</dbReference>
<dbReference type="InterPro" id="IPR014710">
    <property type="entry name" value="RmlC-like_jellyroll"/>
</dbReference>
<evidence type="ECO:0000256" key="4">
    <source>
        <dbReference type="ARBA" id="ARBA00022723"/>
    </source>
</evidence>
<dbReference type="GO" id="GO:0005576">
    <property type="term" value="C:extracellular region"/>
    <property type="evidence" value="ECO:0007669"/>
    <property type="project" value="UniProtKB-SubCell"/>
</dbReference>
<evidence type="ECO:0000259" key="7">
    <source>
        <dbReference type="SMART" id="SM00835"/>
    </source>
</evidence>
<evidence type="ECO:0000313" key="8">
    <source>
        <dbReference type="EMBL" id="KAF9137805.1"/>
    </source>
</evidence>
<dbReference type="InterPro" id="IPR001929">
    <property type="entry name" value="Germin"/>
</dbReference>
<dbReference type="Gene3D" id="2.60.120.10">
    <property type="entry name" value="Jelly Rolls"/>
    <property type="match status" value="1"/>
</dbReference>
<keyword evidence="9" id="KW-1185">Reference proteome</keyword>
<keyword evidence="6" id="KW-0732">Signal</keyword>
<protein>
    <recommendedName>
        <fullName evidence="7">Cupin type-1 domain-containing protein</fullName>
    </recommendedName>
</protein>
<comment type="subcellular location">
    <subcellularLocation>
        <location evidence="1">Secreted</location>
    </subcellularLocation>
</comment>
<comment type="similarity">
    <text evidence="2">Belongs to the germin family.</text>
</comment>
<comment type="caution">
    <text evidence="8">The sequence shown here is derived from an EMBL/GenBank/DDBJ whole genome shotgun (WGS) entry which is preliminary data.</text>
</comment>
<dbReference type="InterPro" id="IPR011051">
    <property type="entry name" value="RmlC_Cupin_sf"/>
</dbReference>
<dbReference type="InterPro" id="IPR006045">
    <property type="entry name" value="Cupin_1"/>
</dbReference>
<dbReference type="PANTHER" id="PTHR31238">
    <property type="entry name" value="GERMIN-LIKE PROTEIN SUBFAMILY 3 MEMBER 3"/>
    <property type="match status" value="1"/>
</dbReference>
<sequence length="345" mass="36915">MVNFLPLAHVVTLIAAAAASPLARYQSDPSPSGFNSNTNASPALKAALTGAASYSDRQAILFTEPPNATNITFTFINNTVTDGTGGTIALSTVNNFPALIGTEVAMAVGFVNPCGLNVSHSHPRANEFLTVIQGELVAGLVLELNDGGGGHVVGQSAPVNGPIPQVNVTLSNYTGMLFPQGETHFQFNPTCEPALFVAAFDSSDPGRTQIARNFFSNMPDEVIISAVGNDLEMLDAKQIARFRDNIPTSFAVVMEECAVRQPSDVPRRQCLYTSSSVTAIGNTSSFLDHDKGDDMDETALNELDGISSHLEAASNAVKEKRYFKKARKNYSYYLIAAKRFAKEQE</sequence>
<keyword evidence="4" id="KW-0479">Metal-binding</keyword>
<feature type="signal peptide" evidence="6">
    <location>
        <begin position="1"/>
        <end position="19"/>
    </location>
</feature>
<name>A0A9P5RNV5_9FUNG</name>
<evidence type="ECO:0000256" key="2">
    <source>
        <dbReference type="ARBA" id="ARBA00007456"/>
    </source>
</evidence>
<evidence type="ECO:0000256" key="1">
    <source>
        <dbReference type="ARBA" id="ARBA00004613"/>
    </source>
</evidence>
<evidence type="ECO:0000256" key="6">
    <source>
        <dbReference type="SAM" id="SignalP"/>
    </source>
</evidence>
<dbReference type="OrthoDB" id="1921208at2759"/>
<dbReference type="SMART" id="SM00835">
    <property type="entry name" value="Cupin_1"/>
    <property type="match status" value="1"/>
</dbReference>
<evidence type="ECO:0000256" key="3">
    <source>
        <dbReference type="ARBA" id="ARBA00022525"/>
    </source>
</evidence>
<gene>
    <name evidence="8" type="ORF">BG015_002603</name>
</gene>
<evidence type="ECO:0000313" key="9">
    <source>
        <dbReference type="Proteomes" id="UP000748756"/>
    </source>
</evidence>
<accession>A0A9P5RNV5</accession>